<evidence type="ECO:0000256" key="6">
    <source>
        <dbReference type="PIRNR" id="PIRNR000077"/>
    </source>
</evidence>
<dbReference type="Proteomes" id="UP000189733">
    <property type="component" value="Unassembled WGS sequence"/>
</dbReference>
<proteinExistence type="inferred from homology"/>
<evidence type="ECO:0000313" key="10">
    <source>
        <dbReference type="Proteomes" id="UP000189733"/>
    </source>
</evidence>
<evidence type="ECO:0000256" key="7">
    <source>
        <dbReference type="PIRSR" id="PIRSR000077-4"/>
    </source>
</evidence>
<dbReference type="GO" id="GO:0005737">
    <property type="term" value="C:cytoplasm"/>
    <property type="evidence" value="ECO:0007669"/>
    <property type="project" value="TreeGrafter"/>
</dbReference>
<dbReference type="PROSITE" id="PS00194">
    <property type="entry name" value="THIOREDOXIN_1"/>
    <property type="match status" value="1"/>
</dbReference>
<protein>
    <recommendedName>
        <fullName evidence="6">Thioredoxin</fullName>
    </recommendedName>
</protein>
<dbReference type="STRING" id="1121442.SAMN02745702_01985"/>
<feature type="disulfide bond" description="Redox-active" evidence="7">
    <location>
        <begin position="28"/>
        <end position="31"/>
    </location>
</feature>
<dbReference type="Gene3D" id="3.40.30.10">
    <property type="entry name" value="Glutaredoxin"/>
    <property type="match status" value="1"/>
</dbReference>
<evidence type="ECO:0000256" key="2">
    <source>
        <dbReference type="ARBA" id="ARBA00022448"/>
    </source>
</evidence>
<dbReference type="PROSITE" id="PS51352">
    <property type="entry name" value="THIOREDOXIN_2"/>
    <property type="match status" value="1"/>
</dbReference>
<keyword evidence="2" id="KW-0813">Transport</keyword>
<dbReference type="AlphaFoldDB" id="A0A1T4WBH5"/>
<dbReference type="RefSeq" id="WP_078685264.1">
    <property type="nucleotide sequence ID" value="NZ_FUYA01000006.1"/>
</dbReference>
<evidence type="ECO:0000256" key="4">
    <source>
        <dbReference type="ARBA" id="ARBA00023157"/>
    </source>
</evidence>
<comment type="similarity">
    <text evidence="1 6">Belongs to the thioredoxin family.</text>
</comment>
<keyword evidence="3" id="KW-0249">Electron transport</keyword>
<dbReference type="GO" id="GO:0015035">
    <property type="term" value="F:protein-disulfide reductase activity"/>
    <property type="evidence" value="ECO:0007669"/>
    <property type="project" value="InterPro"/>
</dbReference>
<reference evidence="9 10" key="1">
    <citation type="submission" date="2017-02" db="EMBL/GenBank/DDBJ databases">
        <authorList>
            <person name="Peterson S.W."/>
        </authorList>
    </citation>
    <scope>NUCLEOTIDE SEQUENCE [LARGE SCALE GENOMIC DNA]</scope>
    <source>
        <strain evidence="9 10">DSM 18034</strain>
    </source>
</reference>
<keyword evidence="5 7" id="KW-0676">Redox-active center</keyword>
<keyword evidence="10" id="KW-1185">Reference proteome</keyword>
<accession>A0A1T4WBH5</accession>
<keyword evidence="4 7" id="KW-1015">Disulfide bond</keyword>
<dbReference type="SUPFAM" id="SSF52833">
    <property type="entry name" value="Thioredoxin-like"/>
    <property type="match status" value="1"/>
</dbReference>
<evidence type="ECO:0000256" key="1">
    <source>
        <dbReference type="ARBA" id="ARBA00008987"/>
    </source>
</evidence>
<sequence length="103" mass="11738">MIKELNTAEFDALDKTGTMLVEFYSKTCGPCKMLAFVLKDIDKNNPDFPIYTIDFDENQELKERCGVKGFPTLLFMKNGEEVSRLEGLKQKPAIVKEIEKLNA</sequence>
<dbReference type="InterPro" id="IPR017937">
    <property type="entry name" value="Thioredoxin_CS"/>
</dbReference>
<dbReference type="PANTHER" id="PTHR45663:SF11">
    <property type="entry name" value="GEO12009P1"/>
    <property type="match status" value="1"/>
</dbReference>
<dbReference type="InterPro" id="IPR013766">
    <property type="entry name" value="Thioredoxin_domain"/>
</dbReference>
<evidence type="ECO:0000313" key="9">
    <source>
        <dbReference type="EMBL" id="SKA74633.1"/>
    </source>
</evidence>
<evidence type="ECO:0000256" key="3">
    <source>
        <dbReference type="ARBA" id="ARBA00022982"/>
    </source>
</evidence>
<dbReference type="InterPro" id="IPR005746">
    <property type="entry name" value="Thioredoxin"/>
</dbReference>
<feature type="domain" description="Thioredoxin" evidence="8">
    <location>
        <begin position="1"/>
        <end position="103"/>
    </location>
</feature>
<name>A0A1T4WBH5_9BACT</name>
<dbReference type="PANTHER" id="PTHR45663">
    <property type="entry name" value="GEO12009P1"/>
    <property type="match status" value="1"/>
</dbReference>
<organism evidence="9 10">
    <name type="scientific">Desulfobaculum bizertense DSM 18034</name>
    <dbReference type="NCBI Taxonomy" id="1121442"/>
    <lineage>
        <taxon>Bacteria</taxon>
        <taxon>Pseudomonadati</taxon>
        <taxon>Thermodesulfobacteriota</taxon>
        <taxon>Desulfovibrionia</taxon>
        <taxon>Desulfovibrionales</taxon>
        <taxon>Desulfovibrionaceae</taxon>
        <taxon>Desulfobaculum</taxon>
    </lineage>
</organism>
<dbReference type="InterPro" id="IPR036249">
    <property type="entry name" value="Thioredoxin-like_sf"/>
</dbReference>
<dbReference type="PIRSF" id="PIRSF000077">
    <property type="entry name" value="Thioredoxin"/>
    <property type="match status" value="1"/>
</dbReference>
<dbReference type="EMBL" id="FUYA01000006">
    <property type="protein sequence ID" value="SKA74633.1"/>
    <property type="molecule type" value="Genomic_DNA"/>
</dbReference>
<dbReference type="OrthoDB" id="9790390at2"/>
<dbReference type="CDD" id="cd02947">
    <property type="entry name" value="TRX_family"/>
    <property type="match status" value="1"/>
</dbReference>
<evidence type="ECO:0000256" key="5">
    <source>
        <dbReference type="ARBA" id="ARBA00023284"/>
    </source>
</evidence>
<gene>
    <name evidence="9" type="ORF">SAMN02745702_01985</name>
</gene>
<dbReference type="Pfam" id="PF00085">
    <property type="entry name" value="Thioredoxin"/>
    <property type="match status" value="1"/>
</dbReference>
<evidence type="ECO:0000259" key="8">
    <source>
        <dbReference type="PROSITE" id="PS51352"/>
    </source>
</evidence>